<reference evidence="1 2" key="1">
    <citation type="journal article" date="2021" name="BMC Biol.">
        <title>Horizontally acquired antibacterial genes associated with adaptive radiation of ladybird beetles.</title>
        <authorList>
            <person name="Li H.S."/>
            <person name="Tang X.F."/>
            <person name="Huang Y.H."/>
            <person name="Xu Z.Y."/>
            <person name="Chen M.L."/>
            <person name="Du X.Y."/>
            <person name="Qiu B.Y."/>
            <person name="Chen P.T."/>
            <person name="Zhang W."/>
            <person name="Slipinski A."/>
            <person name="Escalona H.E."/>
            <person name="Waterhouse R.M."/>
            <person name="Zwick A."/>
            <person name="Pang H."/>
        </authorList>
    </citation>
    <scope>NUCLEOTIDE SEQUENCE [LARGE SCALE GENOMIC DNA]</scope>
    <source>
        <strain evidence="1">SYSU2018</strain>
    </source>
</reference>
<dbReference type="Proteomes" id="UP001516400">
    <property type="component" value="Unassembled WGS sequence"/>
</dbReference>
<evidence type="ECO:0000313" key="2">
    <source>
        <dbReference type="Proteomes" id="UP001516400"/>
    </source>
</evidence>
<feature type="non-terminal residue" evidence="1">
    <location>
        <position position="61"/>
    </location>
</feature>
<protein>
    <submittedName>
        <fullName evidence="1">Uncharacterized protein</fullName>
    </submittedName>
</protein>
<keyword evidence="2" id="KW-1185">Reference proteome</keyword>
<evidence type="ECO:0000313" key="1">
    <source>
        <dbReference type="EMBL" id="KAL3266143.1"/>
    </source>
</evidence>
<feature type="non-terminal residue" evidence="1">
    <location>
        <position position="1"/>
    </location>
</feature>
<comment type="caution">
    <text evidence="1">The sequence shown here is derived from an EMBL/GenBank/DDBJ whole genome shotgun (WGS) entry which is preliminary data.</text>
</comment>
<organism evidence="1 2">
    <name type="scientific">Cryptolaemus montrouzieri</name>
    <dbReference type="NCBI Taxonomy" id="559131"/>
    <lineage>
        <taxon>Eukaryota</taxon>
        <taxon>Metazoa</taxon>
        <taxon>Ecdysozoa</taxon>
        <taxon>Arthropoda</taxon>
        <taxon>Hexapoda</taxon>
        <taxon>Insecta</taxon>
        <taxon>Pterygota</taxon>
        <taxon>Neoptera</taxon>
        <taxon>Endopterygota</taxon>
        <taxon>Coleoptera</taxon>
        <taxon>Polyphaga</taxon>
        <taxon>Cucujiformia</taxon>
        <taxon>Coccinelloidea</taxon>
        <taxon>Coccinellidae</taxon>
        <taxon>Scymninae</taxon>
        <taxon>Scymnini</taxon>
        <taxon>Cryptolaemus</taxon>
    </lineage>
</organism>
<name>A0ABD2MIG4_9CUCU</name>
<dbReference type="EMBL" id="JABFTP020000001">
    <property type="protein sequence ID" value="KAL3266143.1"/>
    <property type="molecule type" value="Genomic_DNA"/>
</dbReference>
<gene>
    <name evidence="1" type="ORF">HHI36_010328</name>
</gene>
<accession>A0ABD2MIG4</accession>
<proteinExistence type="predicted"/>
<sequence length="61" mass="6982">TEDRQEYRIEIEHNINVEGQPVEVTPETVKKTITNLKNGRASGPAELLKNGTEKLYRMLTK</sequence>
<dbReference type="AlphaFoldDB" id="A0ABD2MIG4"/>